<protein>
    <submittedName>
        <fullName evidence="3">DnaJ (Hsp40) homolog, subfamily C, member 12</fullName>
    </submittedName>
</protein>
<dbReference type="PANTHER" id="PTHR44500">
    <property type="entry name" value="DNAJ HOMOLOG SUBFAMILY C MEMBER 12"/>
    <property type="match status" value="1"/>
</dbReference>
<dbReference type="FunCoup" id="A0A3B1JTL8">
    <property type="interactions" value="481"/>
</dbReference>
<dbReference type="GO" id="GO:0005737">
    <property type="term" value="C:cytoplasm"/>
    <property type="evidence" value="ECO:0007669"/>
    <property type="project" value="TreeGrafter"/>
</dbReference>
<dbReference type="STRING" id="7994.ENSAMXP00000045091"/>
<dbReference type="Pfam" id="PF00226">
    <property type="entry name" value="DnaJ"/>
    <property type="match status" value="1"/>
</dbReference>
<dbReference type="Gene3D" id="1.10.287.110">
    <property type="entry name" value="DnaJ domain"/>
    <property type="match status" value="1"/>
</dbReference>
<organism evidence="3 4">
    <name type="scientific">Astyanax mexicanus</name>
    <name type="common">Blind cave fish</name>
    <name type="synonym">Astyanax fasciatus mexicanus</name>
    <dbReference type="NCBI Taxonomy" id="7994"/>
    <lineage>
        <taxon>Eukaryota</taxon>
        <taxon>Metazoa</taxon>
        <taxon>Chordata</taxon>
        <taxon>Craniata</taxon>
        <taxon>Vertebrata</taxon>
        <taxon>Euteleostomi</taxon>
        <taxon>Actinopterygii</taxon>
        <taxon>Neopterygii</taxon>
        <taxon>Teleostei</taxon>
        <taxon>Ostariophysi</taxon>
        <taxon>Characiformes</taxon>
        <taxon>Characoidei</taxon>
        <taxon>Acestrorhamphidae</taxon>
        <taxon>Acestrorhamphinae</taxon>
        <taxon>Astyanax</taxon>
    </lineage>
</organism>
<proteinExistence type="predicted"/>
<reference evidence="3" key="3">
    <citation type="submission" date="2025-08" db="UniProtKB">
        <authorList>
            <consortium name="Ensembl"/>
        </authorList>
    </citation>
    <scope>IDENTIFICATION</scope>
</reference>
<dbReference type="SUPFAM" id="SSF46565">
    <property type="entry name" value="Chaperone J-domain"/>
    <property type="match status" value="1"/>
</dbReference>
<reference evidence="4" key="2">
    <citation type="journal article" date="2014" name="Nat. Commun.">
        <title>The cavefish genome reveals candidate genes for eye loss.</title>
        <authorList>
            <person name="McGaugh S.E."/>
            <person name="Gross J.B."/>
            <person name="Aken B."/>
            <person name="Blin M."/>
            <person name="Borowsky R."/>
            <person name="Chalopin D."/>
            <person name="Hinaux H."/>
            <person name="Jeffery W.R."/>
            <person name="Keene A."/>
            <person name="Ma L."/>
            <person name="Minx P."/>
            <person name="Murphy D."/>
            <person name="O'Quin K.E."/>
            <person name="Retaux S."/>
            <person name="Rohner N."/>
            <person name="Searle S.M."/>
            <person name="Stahl B.A."/>
            <person name="Tabin C."/>
            <person name="Volff J.N."/>
            <person name="Yoshizawa M."/>
            <person name="Warren W.C."/>
        </authorList>
    </citation>
    <scope>NUCLEOTIDE SEQUENCE [LARGE SCALE GENOMIC DNA]</scope>
    <source>
        <strain evidence="4">female</strain>
    </source>
</reference>
<keyword evidence="1" id="KW-0143">Chaperone</keyword>
<sequence length="170" mass="19734">MEAILNCNPEDLEDYYGLLGCDELSTTEQILREFKVRALNCHPDKNPNNPAAAEEFKKLQEAKDVLTDESKRKSYDFWMRSRITVPFKEWQALRDSVKTSVHWAVRTKKEPMLAAPQDISEVSTETRAIQSEGPDSIKEETSGEDYWCHRFRWAGDAPSSLLQKFRNYEI</sequence>
<evidence type="ECO:0000313" key="3">
    <source>
        <dbReference type="Ensembl" id="ENSAMXP00000045091.1"/>
    </source>
</evidence>
<dbReference type="InterPro" id="IPR029827">
    <property type="entry name" value="JDP1-like"/>
</dbReference>
<evidence type="ECO:0000313" key="4">
    <source>
        <dbReference type="Proteomes" id="UP000018467"/>
    </source>
</evidence>
<dbReference type="InParanoid" id="A0A3B1JTL8"/>
<dbReference type="GeneTree" id="ENSGT00940000159378"/>
<dbReference type="AlphaFoldDB" id="A0A3B1JTL8"/>
<dbReference type="Proteomes" id="UP000018467">
    <property type="component" value="Unassembled WGS sequence"/>
</dbReference>
<reference evidence="4" key="1">
    <citation type="submission" date="2013-03" db="EMBL/GenBank/DDBJ databases">
        <authorList>
            <person name="Jeffery W."/>
            <person name="Warren W."/>
            <person name="Wilson R.K."/>
        </authorList>
    </citation>
    <scope>NUCLEOTIDE SEQUENCE</scope>
    <source>
        <strain evidence="4">female</strain>
    </source>
</reference>
<dbReference type="InterPro" id="IPR001623">
    <property type="entry name" value="DnaJ_domain"/>
</dbReference>
<feature type="domain" description="J" evidence="2">
    <location>
        <begin position="14"/>
        <end position="79"/>
    </location>
</feature>
<reference evidence="3" key="4">
    <citation type="submission" date="2025-09" db="UniProtKB">
        <authorList>
            <consortium name="Ensembl"/>
        </authorList>
    </citation>
    <scope>IDENTIFICATION</scope>
</reference>
<dbReference type="SMART" id="SM00271">
    <property type="entry name" value="DnaJ"/>
    <property type="match status" value="1"/>
</dbReference>
<name>A0A3B1JTL8_ASTMX</name>
<dbReference type="PRINTS" id="PR00625">
    <property type="entry name" value="JDOMAIN"/>
</dbReference>
<evidence type="ECO:0000256" key="1">
    <source>
        <dbReference type="ARBA" id="ARBA00023186"/>
    </source>
</evidence>
<dbReference type="CDD" id="cd06257">
    <property type="entry name" value="DnaJ"/>
    <property type="match status" value="1"/>
</dbReference>
<dbReference type="InterPro" id="IPR036869">
    <property type="entry name" value="J_dom_sf"/>
</dbReference>
<accession>A0A3B1JTL8</accession>
<dbReference type="PANTHER" id="PTHR44500:SF1">
    <property type="entry name" value="DNAJ HOMOLOG SUBFAMILY C MEMBER 12"/>
    <property type="match status" value="1"/>
</dbReference>
<dbReference type="Bgee" id="ENSAMXG00000043714">
    <property type="expression patterns" value="Expressed in muscle tissue and 12 other cell types or tissues"/>
</dbReference>
<dbReference type="Ensembl" id="ENSAMXT00000055572.1">
    <property type="protein sequence ID" value="ENSAMXP00000045091.1"/>
    <property type="gene ID" value="ENSAMXG00000043714.1"/>
</dbReference>
<keyword evidence="4" id="KW-1185">Reference proteome</keyword>
<evidence type="ECO:0000259" key="2">
    <source>
        <dbReference type="PROSITE" id="PS50076"/>
    </source>
</evidence>
<dbReference type="PROSITE" id="PS50076">
    <property type="entry name" value="DNAJ_2"/>
    <property type="match status" value="1"/>
</dbReference>